<dbReference type="SUPFAM" id="SSF56281">
    <property type="entry name" value="Metallo-hydrolase/oxidoreductase"/>
    <property type="match status" value="1"/>
</dbReference>
<evidence type="ECO:0000259" key="2">
    <source>
        <dbReference type="SMART" id="SM00849"/>
    </source>
</evidence>
<proteinExistence type="predicted"/>
<feature type="compositionally biased region" description="Basic and acidic residues" evidence="1">
    <location>
        <begin position="211"/>
        <end position="221"/>
    </location>
</feature>
<feature type="domain" description="Metallo-beta-lactamase" evidence="2">
    <location>
        <begin position="28"/>
        <end position="200"/>
    </location>
</feature>
<dbReference type="STRING" id="71999.KPaMU14_06085"/>
<dbReference type="EMBL" id="ANHZ02000001">
    <property type="protein sequence ID" value="EME37853.1"/>
    <property type="molecule type" value="Genomic_DNA"/>
</dbReference>
<evidence type="ECO:0000313" key="4">
    <source>
        <dbReference type="Proteomes" id="UP000009877"/>
    </source>
</evidence>
<evidence type="ECO:0000256" key="1">
    <source>
        <dbReference type="SAM" id="MobiDB-lite"/>
    </source>
</evidence>
<dbReference type="Pfam" id="PF00753">
    <property type="entry name" value="Lactamase_B"/>
    <property type="match status" value="1"/>
</dbReference>
<feature type="region of interest" description="Disordered" evidence="1">
    <location>
        <begin position="197"/>
        <end position="221"/>
    </location>
</feature>
<dbReference type="Gene3D" id="3.60.15.10">
    <property type="entry name" value="Ribonuclease Z/Hydroxyacylglutathione hydrolase-like"/>
    <property type="match status" value="1"/>
</dbReference>
<gene>
    <name evidence="3" type="ORF">C884_00048</name>
</gene>
<dbReference type="AlphaFoldDB" id="M2XYJ7"/>
<dbReference type="PANTHER" id="PTHR46233">
    <property type="entry name" value="HYDROXYACYLGLUTATHIONE HYDROLASE GLOC"/>
    <property type="match status" value="1"/>
</dbReference>
<dbReference type="SMART" id="SM00849">
    <property type="entry name" value="Lactamase_B"/>
    <property type="match status" value="1"/>
</dbReference>
<organism evidence="3 4">
    <name type="scientific">Kocuria palustris PEL</name>
    <dbReference type="NCBI Taxonomy" id="1236550"/>
    <lineage>
        <taxon>Bacteria</taxon>
        <taxon>Bacillati</taxon>
        <taxon>Actinomycetota</taxon>
        <taxon>Actinomycetes</taxon>
        <taxon>Micrococcales</taxon>
        <taxon>Micrococcaceae</taxon>
        <taxon>Kocuria</taxon>
    </lineage>
</organism>
<dbReference type="PANTHER" id="PTHR46233:SF1">
    <property type="entry name" value="CONSERVED PROTEIN"/>
    <property type="match status" value="1"/>
</dbReference>
<reference evidence="3 4" key="1">
    <citation type="journal article" date="2014" name="Genome Announc.">
        <title>Draft Genome Sequence of Kocuria palustris PEL.</title>
        <authorList>
            <person name="Sharma G."/>
            <person name="Khatri I."/>
            <person name="Subramanian S."/>
        </authorList>
    </citation>
    <scope>NUCLEOTIDE SEQUENCE [LARGE SCALE GENOMIC DNA]</scope>
    <source>
        <strain evidence="3 4">PEL</strain>
    </source>
</reference>
<dbReference type="InterPro" id="IPR036866">
    <property type="entry name" value="RibonucZ/Hydroxyglut_hydro"/>
</dbReference>
<dbReference type="InterPro" id="IPR051453">
    <property type="entry name" value="MBL_Glyoxalase_II"/>
</dbReference>
<protein>
    <submittedName>
        <fullName evidence="3">Metallo-beta-lactamase superfamily protein</fullName>
    </submittedName>
</protein>
<dbReference type="CDD" id="cd06262">
    <property type="entry name" value="metallo-hydrolase-like_MBL-fold"/>
    <property type="match status" value="1"/>
</dbReference>
<dbReference type="InterPro" id="IPR001279">
    <property type="entry name" value="Metallo-B-lactamas"/>
</dbReference>
<accession>M2XYJ7</accession>
<evidence type="ECO:0000313" key="3">
    <source>
        <dbReference type="EMBL" id="EME37853.1"/>
    </source>
</evidence>
<comment type="caution">
    <text evidence="3">The sequence shown here is derived from an EMBL/GenBank/DDBJ whole genome shotgun (WGS) entry which is preliminary data.</text>
</comment>
<dbReference type="Proteomes" id="UP000009877">
    <property type="component" value="Unassembled WGS sequence"/>
</dbReference>
<sequence>MGAMNVTETAAIELAEITVRRIVVGEMQNNVYLLTSKEHGSQVLIDAAADARAIAGLVGAGSTDCSLSGSLQMIITTHSHHDHIGALEEVKSRSEAVTACGTDDEDDIAVEMDLTLDDGDVAEFEGFDLEVIGLPGHTPGSIGLVYRDPQGPVRIFTGDALFPGGVGKTNSPEAFQQAYTSVVERIFDRFDDDTVIHPGHGESTTLGQERPSLDEWRERGW</sequence>
<name>M2XYJ7_9MICC</name>
<keyword evidence="4" id="KW-1185">Reference proteome</keyword>